<reference evidence="1 2" key="1">
    <citation type="submission" date="2019-08" db="EMBL/GenBank/DDBJ databases">
        <title>In-depth cultivation of the pig gut microbiome towards novel bacterial diversity and tailored functional studies.</title>
        <authorList>
            <person name="Wylensek D."/>
            <person name="Hitch T.C.A."/>
            <person name="Clavel T."/>
        </authorList>
    </citation>
    <scope>NUCLEOTIDE SEQUENCE [LARGE SCALE GENOMIC DNA]</scope>
    <source>
        <strain evidence="1 2">BBE-744-WT-12</strain>
    </source>
</reference>
<dbReference type="Gene3D" id="3.20.20.210">
    <property type="match status" value="1"/>
</dbReference>
<comment type="caution">
    <text evidence="1">The sequence shown here is derived from an EMBL/GenBank/DDBJ whole genome shotgun (WGS) entry which is preliminary data.</text>
</comment>
<dbReference type="EMBL" id="VUNS01000007">
    <property type="protein sequence ID" value="MST97042.1"/>
    <property type="molecule type" value="Genomic_DNA"/>
</dbReference>
<gene>
    <name evidence="1" type="ORF">FYJ85_08300</name>
</gene>
<dbReference type="InterPro" id="IPR038071">
    <property type="entry name" value="UROD/MetE-like_sf"/>
</dbReference>
<organism evidence="1 2">
    <name type="scientific">Victivallis lenta</name>
    <dbReference type="NCBI Taxonomy" id="2606640"/>
    <lineage>
        <taxon>Bacteria</taxon>
        <taxon>Pseudomonadati</taxon>
        <taxon>Lentisphaerota</taxon>
        <taxon>Lentisphaeria</taxon>
        <taxon>Victivallales</taxon>
        <taxon>Victivallaceae</taxon>
        <taxon>Victivallis</taxon>
    </lineage>
</organism>
<dbReference type="AlphaFoldDB" id="A0A844G2B0"/>
<accession>A0A844G2B0</accession>
<evidence type="ECO:0000313" key="2">
    <source>
        <dbReference type="Proteomes" id="UP000435649"/>
    </source>
</evidence>
<evidence type="ECO:0000313" key="1">
    <source>
        <dbReference type="EMBL" id="MST97042.1"/>
    </source>
</evidence>
<dbReference type="SUPFAM" id="SSF51726">
    <property type="entry name" value="UROD/MetE-like"/>
    <property type="match status" value="1"/>
</dbReference>
<proteinExistence type="predicted"/>
<sequence length="375" mass="43843">MTMSTKPLLPPWPGTMTGRERFNRQMHFQSVDRCFNMEFGYWEENFREWPLFVENNIRNNEEADRFFSFDPIAVIYGRTWMSPPFETKIIERRNDVNIMINHDGLLAEVPADGHDTIPHYLKSSIVTPEDWKRCKEERFRRDDPSRIPDIEALRRQHPADRDYPLGIDCGSMIGKIRDMLTFEGLAYAVYDYPDMVEDMVETCCQLVEDSLDRLLPHFDFDYASGWEDICFKNGPIVSVDFFRDVVTPRYKRIRRKLDAYGIDLWYTDCDGDVRPILPYLIEGGINCLFPFEVMGCSHPGELLDRYPGTLRIMGGVDKIQLGNGPAAIKAYLETLVPYVERGGYIPFCDHRCPPNVRPEDYLYYLDLKQKMFGLK</sequence>
<dbReference type="Proteomes" id="UP000435649">
    <property type="component" value="Unassembled WGS sequence"/>
</dbReference>
<evidence type="ECO:0008006" key="3">
    <source>
        <dbReference type="Google" id="ProtNLM"/>
    </source>
</evidence>
<name>A0A844G2B0_9BACT</name>
<keyword evidence="2" id="KW-1185">Reference proteome</keyword>
<protein>
    <recommendedName>
        <fullName evidence="3">Uroporphyrinogen decarboxylase</fullName>
    </recommendedName>
</protein>